<proteinExistence type="inferred from homology"/>
<evidence type="ECO:0000256" key="10">
    <source>
        <dbReference type="ARBA" id="ARBA00023306"/>
    </source>
</evidence>
<keyword evidence="5" id="KW-0132">Cell division</keyword>
<evidence type="ECO:0000256" key="3">
    <source>
        <dbReference type="ARBA" id="ARBA00008857"/>
    </source>
</evidence>
<keyword evidence="10" id="KW-0131">Cell cycle</keyword>
<evidence type="ECO:0000256" key="6">
    <source>
        <dbReference type="ARBA" id="ARBA00022829"/>
    </source>
</evidence>
<dbReference type="Pfam" id="PF02899">
    <property type="entry name" value="Phage_int_SAM_1"/>
    <property type="match status" value="1"/>
</dbReference>
<dbReference type="PROSITE" id="PS51898">
    <property type="entry name" value="TYR_RECOMBINASE"/>
    <property type="match status" value="1"/>
</dbReference>
<dbReference type="InterPro" id="IPR002104">
    <property type="entry name" value="Integrase_catalytic"/>
</dbReference>
<dbReference type="GO" id="GO:0015074">
    <property type="term" value="P:DNA integration"/>
    <property type="evidence" value="ECO:0007669"/>
    <property type="project" value="UniProtKB-KW"/>
</dbReference>
<evidence type="ECO:0000256" key="2">
    <source>
        <dbReference type="ARBA" id="ARBA00004496"/>
    </source>
</evidence>
<keyword evidence="6" id="KW-0159">Chromosome partition</keyword>
<dbReference type="GO" id="GO:0003677">
    <property type="term" value="F:DNA binding"/>
    <property type="evidence" value="ECO:0007669"/>
    <property type="project" value="UniProtKB-UniRule"/>
</dbReference>
<dbReference type="RefSeq" id="WP_072830038.1">
    <property type="nucleotide sequence ID" value="NZ_FQXP01000003.1"/>
</dbReference>
<dbReference type="GO" id="GO:0005737">
    <property type="term" value="C:cytoplasm"/>
    <property type="evidence" value="ECO:0007669"/>
    <property type="project" value="UniProtKB-SubCell"/>
</dbReference>
<evidence type="ECO:0000313" key="15">
    <source>
        <dbReference type="Proteomes" id="UP000184526"/>
    </source>
</evidence>
<name>A0A1M5TQS7_9CLOT</name>
<dbReference type="SUPFAM" id="SSF56349">
    <property type="entry name" value="DNA breaking-rejoining enzymes"/>
    <property type="match status" value="1"/>
</dbReference>
<keyword evidence="7" id="KW-0229">DNA integration</keyword>
<dbReference type="InterPro" id="IPR010998">
    <property type="entry name" value="Integrase_recombinase_N"/>
</dbReference>
<evidence type="ECO:0000256" key="7">
    <source>
        <dbReference type="ARBA" id="ARBA00022908"/>
    </source>
</evidence>
<evidence type="ECO:0000256" key="11">
    <source>
        <dbReference type="PROSITE-ProRule" id="PRU01248"/>
    </source>
</evidence>
<dbReference type="Gene3D" id="1.10.150.130">
    <property type="match status" value="1"/>
</dbReference>
<dbReference type="Proteomes" id="UP000184526">
    <property type="component" value="Unassembled WGS sequence"/>
</dbReference>
<dbReference type="GO" id="GO:0006310">
    <property type="term" value="P:DNA recombination"/>
    <property type="evidence" value="ECO:0007669"/>
    <property type="project" value="UniProtKB-KW"/>
</dbReference>
<dbReference type="PANTHER" id="PTHR30349:SF77">
    <property type="entry name" value="TYROSINE RECOMBINASE XERC"/>
    <property type="match status" value="1"/>
</dbReference>
<dbReference type="GO" id="GO:0007059">
    <property type="term" value="P:chromosome segregation"/>
    <property type="evidence" value="ECO:0007669"/>
    <property type="project" value="UniProtKB-KW"/>
</dbReference>
<dbReference type="InterPro" id="IPR050090">
    <property type="entry name" value="Tyrosine_recombinase_XerCD"/>
</dbReference>
<protein>
    <submittedName>
        <fullName evidence="14">Site-specific recombinase XerD</fullName>
    </submittedName>
</protein>
<keyword evidence="9" id="KW-0233">DNA recombination</keyword>
<comment type="similarity">
    <text evidence="3">Belongs to the 'phage' integrase family.</text>
</comment>
<evidence type="ECO:0000256" key="9">
    <source>
        <dbReference type="ARBA" id="ARBA00023172"/>
    </source>
</evidence>
<dbReference type="PROSITE" id="PS51900">
    <property type="entry name" value="CB"/>
    <property type="match status" value="1"/>
</dbReference>
<reference evidence="14 15" key="1">
    <citation type="submission" date="2016-11" db="EMBL/GenBank/DDBJ databases">
        <authorList>
            <person name="Jaros S."/>
            <person name="Januszkiewicz K."/>
            <person name="Wedrychowicz H."/>
        </authorList>
    </citation>
    <scope>NUCLEOTIDE SEQUENCE [LARGE SCALE GENOMIC DNA]</scope>
    <source>
        <strain evidence="14 15">DSM 3089</strain>
    </source>
</reference>
<evidence type="ECO:0000259" key="12">
    <source>
        <dbReference type="PROSITE" id="PS51898"/>
    </source>
</evidence>
<dbReference type="EMBL" id="FQXP01000003">
    <property type="protein sequence ID" value="SHH53041.1"/>
    <property type="molecule type" value="Genomic_DNA"/>
</dbReference>
<evidence type="ECO:0000313" key="14">
    <source>
        <dbReference type="EMBL" id="SHH53041.1"/>
    </source>
</evidence>
<sequence>MNYDYKNMFDPLLPSFVNEFNNYLLSIKGKSINTVKAYTYDLTMFLKFIKIYKMTDAYLSNWDEISVKDINIDVIRSLKLQDLIAFVGYTELYRDNSVYARARKIACIKSFFKYLFKVSKEIDKNPAEELESPKIAKRNPTYLNLDESVQLLKSIDGKNKERDKCIITLFLNCGLRLSELCSIDVNMIKDDTISIIGKGNKERTVYLNGACIRAINEYLIIREKEQDKVLSQDKNALFISNKHMRISQRSVERLVKKHIYEAGLDTTKYTPHKLRHTAATLMYKHGGVDIRSLQKILGHENVSTTQIYTHVDDETLREASLSNPLADM</sequence>
<feature type="domain" description="Tyr recombinase" evidence="12">
    <location>
        <begin position="138"/>
        <end position="321"/>
    </location>
</feature>
<dbReference type="InterPro" id="IPR044068">
    <property type="entry name" value="CB"/>
</dbReference>
<comment type="subcellular location">
    <subcellularLocation>
        <location evidence="2">Cytoplasm</location>
    </subcellularLocation>
</comment>
<keyword evidence="4" id="KW-0963">Cytoplasm</keyword>
<evidence type="ECO:0000256" key="4">
    <source>
        <dbReference type="ARBA" id="ARBA00022490"/>
    </source>
</evidence>
<dbReference type="Gene3D" id="1.10.443.10">
    <property type="entry name" value="Intergrase catalytic core"/>
    <property type="match status" value="1"/>
</dbReference>
<dbReference type="GO" id="GO:0051301">
    <property type="term" value="P:cell division"/>
    <property type="evidence" value="ECO:0007669"/>
    <property type="project" value="UniProtKB-KW"/>
</dbReference>
<dbReference type="InterPro" id="IPR013762">
    <property type="entry name" value="Integrase-like_cat_sf"/>
</dbReference>
<feature type="domain" description="Core-binding (CB)" evidence="13">
    <location>
        <begin position="11"/>
        <end position="116"/>
    </location>
</feature>
<evidence type="ECO:0000259" key="13">
    <source>
        <dbReference type="PROSITE" id="PS51900"/>
    </source>
</evidence>
<dbReference type="AlphaFoldDB" id="A0A1M5TQS7"/>
<evidence type="ECO:0000256" key="8">
    <source>
        <dbReference type="ARBA" id="ARBA00023125"/>
    </source>
</evidence>
<accession>A0A1M5TQS7</accession>
<dbReference type="InterPro" id="IPR011010">
    <property type="entry name" value="DNA_brk_join_enz"/>
</dbReference>
<comment type="function">
    <text evidence="1">Site-specific tyrosine recombinase, which acts by catalyzing the cutting and rejoining of the recombining DNA molecules.</text>
</comment>
<gene>
    <name evidence="14" type="ORF">SAMN02745196_00678</name>
</gene>
<organism evidence="14 15">
    <name type="scientific">Clostridium collagenovorans DSM 3089</name>
    <dbReference type="NCBI Taxonomy" id="1121306"/>
    <lineage>
        <taxon>Bacteria</taxon>
        <taxon>Bacillati</taxon>
        <taxon>Bacillota</taxon>
        <taxon>Clostridia</taxon>
        <taxon>Eubacteriales</taxon>
        <taxon>Clostridiaceae</taxon>
        <taxon>Clostridium</taxon>
    </lineage>
</organism>
<evidence type="ECO:0000256" key="5">
    <source>
        <dbReference type="ARBA" id="ARBA00022618"/>
    </source>
</evidence>
<keyword evidence="15" id="KW-1185">Reference proteome</keyword>
<dbReference type="OrthoDB" id="283809at2"/>
<keyword evidence="8 11" id="KW-0238">DNA-binding</keyword>
<evidence type="ECO:0000256" key="1">
    <source>
        <dbReference type="ARBA" id="ARBA00003283"/>
    </source>
</evidence>
<dbReference type="PANTHER" id="PTHR30349">
    <property type="entry name" value="PHAGE INTEGRASE-RELATED"/>
    <property type="match status" value="1"/>
</dbReference>
<dbReference type="STRING" id="1121306.SAMN02745196_00678"/>
<dbReference type="InterPro" id="IPR004107">
    <property type="entry name" value="Integrase_SAM-like_N"/>
</dbReference>
<dbReference type="Pfam" id="PF00589">
    <property type="entry name" value="Phage_integrase"/>
    <property type="match status" value="1"/>
</dbReference>